<evidence type="ECO:0000313" key="2">
    <source>
        <dbReference type="Proteomes" id="UP000253647"/>
    </source>
</evidence>
<evidence type="ECO:0000313" key="1">
    <source>
        <dbReference type="EMBL" id="RCW64040.1"/>
    </source>
</evidence>
<gene>
    <name evidence="1" type="ORF">DET61_11681</name>
</gene>
<sequence length="80" mass="8845">MSQGYIDENGEYQDPPNFCPACGSQLAPFMGPEDGPAETWEHPEHPSCKWTEYQNLSNRQIAGMRAAATRAKSNCLGIEL</sequence>
<dbReference type="Proteomes" id="UP000253647">
    <property type="component" value="Unassembled WGS sequence"/>
</dbReference>
<proteinExistence type="predicted"/>
<dbReference type="EMBL" id="QPJI01000016">
    <property type="protein sequence ID" value="RCW64040.1"/>
    <property type="molecule type" value="Genomic_DNA"/>
</dbReference>
<comment type="caution">
    <text evidence="1">The sequence shown here is derived from an EMBL/GenBank/DDBJ whole genome shotgun (WGS) entry which is preliminary data.</text>
</comment>
<dbReference type="RefSeq" id="WP_114435152.1">
    <property type="nucleotide sequence ID" value="NZ_QPJI01000016.1"/>
</dbReference>
<reference evidence="1 2" key="1">
    <citation type="submission" date="2018-07" db="EMBL/GenBank/DDBJ databases">
        <title>Freshwater and sediment microbial communities from various areas in North America, analyzing microbe dynamics in response to fracking.</title>
        <authorList>
            <person name="Lamendella R."/>
        </authorList>
    </citation>
    <scope>NUCLEOTIDE SEQUENCE [LARGE SCALE GENOMIC DNA]</scope>
    <source>
        <strain evidence="1 2">105B</strain>
    </source>
</reference>
<organism evidence="1 2">
    <name type="scientific">Marinobacter nauticus</name>
    <name type="common">Marinobacter hydrocarbonoclasticus</name>
    <name type="synonym">Marinobacter aquaeolei</name>
    <dbReference type="NCBI Taxonomy" id="2743"/>
    <lineage>
        <taxon>Bacteria</taxon>
        <taxon>Pseudomonadati</taxon>
        <taxon>Pseudomonadota</taxon>
        <taxon>Gammaproteobacteria</taxon>
        <taxon>Pseudomonadales</taxon>
        <taxon>Marinobacteraceae</taxon>
        <taxon>Marinobacter</taxon>
    </lineage>
</organism>
<name>A0A368X7S1_MARNT</name>
<accession>A0A368X7S1</accession>
<protein>
    <submittedName>
        <fullName evidence="1">Uncharacterized protein</fullName>
    </submittedName>
</protein>
<dbReference type="AlphaFoldDB" id="A0A368X7S1"/>